<accession>A0ABD1N755</accession>
<evidence type="ECO:0000313" key="1">
    <source>
        <dbReference type="EMBL" id="KAL2343900.1"/>
    </source>
</evidence>
<reference evidence="1 2" key="1">
    <citation type="submission" date="2024-08" db="EMBL/GenBank/DDBJ databases">
        <title>Insights into the chromosomal genome structure of Flemingia macrophylla.</title>
        <authorList>
            <person name="Ding Y."/>
            <person name="Zhao Y."/>
            <person name="Bi W."/>
            <person name="Wu M."/>
            <person name="Zhao G."/>
            <person name="Gong Y."/>
            <person name="Li W."/>
            <person name="Zhang P."/>
        </authorList>
    </citation>
    <scope>NUCLEOTIDE SEQUENCE [LARGE SCALE GENOMIC DNA]</scope>
    <source>
        <strain evidence="1">DYQJB</strain>
        <tissue evidence="1">Leaf</tissue>
    </source>
</reference>
<dbReference type="Proteomes" id="UP001603857">
    <property type="component" value="Unassembled WGS sequence"/>
</dbReference>
<dbReference type="AlphaFoldDB" id="A0ABD1N755"/>
<gene>
    <name evidence="1" type="ORF">Fmac_005185</name>
</gene>
<name>A0ABD1N755_9FABA</name>
<dbReference type="PANTHER" id="PTHR31966:SF18">
    <property type="entry name" value="UNIVERSAL STRESS PROTEIN PHOS32"/>
    <property type="match status" value="1"/>
</dbReference>
<comment type="caution">
    <text evidence="1">The sequence shown here is derived from an EMBL/GenBank/DDBJ whole genome shotgun (WGS) entry which is preliminary data.</text>
</comment>
<keyword evidence="2" id="KW-1185">Reference proteome</keyword>
<organism evidence="1 2">
    <name type="scientific">Flemingia macrophylla</name>
    <dbReference type="NCBI Taxonomy" id="520843"/>
    <lineage>
        <taxon>Eukaryota</taxon>
        <taxon>Viridiplantae</taxon>
        <taxon>Streptophyta</taxon>
        <taxon>Embryophyta</taxon>
        <taxon>Tracheophyta</taxon>
        <taxon>Spermatophyta</taxon>
        <taxon>Magnoliopsida</taxon>
        <taxon>eudicotyledons</taxon>
        <taxon>Gunneridae</taxon>
        <taxon>Pentapetalae</taxon>
        <taxon>rosids</taxon>
        <taxon>fabids</taxon>
        <taxon>Fabales</taxon>
        <taxon>Fabaceae</taxon>
        <taxon>Papilionoideae</taxon>
        <taxon>50 kb inversion clade</taxon>
        <taxon>NPAAA clade</taxon>
        <taxon>indigoferoid/millettioid clade</taxon>
        <taxon>Phaseoleae</taxon>
        <taxon>Flemingia</taxon>
    </lineage>
</organism>
<dbReference type="PANTHER" id="PTHR31966">
    <property type="entry name" value="OS01G0783500 PROTEIN"/>
    <property type="match status" value="1"/>
</dbReference>
<evidence type="ECO:0000313" key="2">
    <source>
        <dbReference type="Proteomes" id="UP001603857"/>
    </source>
</evidence>
<sequence length="101" mass="11887">MFYLLLYVHFHSSSKHKLEDNFDTFTTLKAADLAKPLREMQISFKIHNVKDHDMKEHLCLKVEHLGFCVIIMESCGLNTIRCSNYGRLDNIRDYYVHHASV</sequence>
<proteinExistence type="predicted"/>
<dbReference type="EMBL" id="JBGMDY010000002">
    <property type="protein sequence ID" value="KAL2343900.1"/>
    <property type="molecule type" value="Genomic_DNA"/>
</dbReference>
<protein>
    <submittedName>
        <fullName evidence="1">Uncharacterized protein</fullName>
    </submittedName>
</protein>
<dbReference type="InterPro" id="IPR044162">
    <property type="entry name" value="PHOS32/34"/>
</dbReference>